<evidence type="ECO:0000313" key="1">
    <source>
        <dbReference type="WBParaSite" id="ECPE_0000632701-mRNA-1"/>
    </source>
</evidence>
<organism evidence="1">
    <name type="scientific">Echinostoma caproni</name>
    <dbReference type="NCBI Taxonomy" id="27848"/>
    <lineage>
        <taxon>Eukaryota</taxon>
        <taxon>Metazoa</taxon>
        <taxon>Spiralia</taxon>
        <taxon>Lophotrochozoa</taxon>
        <taxon>Platyhelminthes</taxon>
        <taxon>Trematoda</taxon>
        <taxon>Digenea</taxon>
        <taxon>Plagiorchiida</taxon>
        <taxon>Echinostomata</taxon>
        <taxon>Echinostomatoidea</taxon>
        <taxon>Echinostomatidae</taxon>
        <taxon>Echinostoma</taxon>
    </lineage>
</organism>
<dbReference type="PANTHER" id="PTHR47537:SF2">
    <property type="entry name" value="CUBILIN"/>
    <property type="match status" value="1"/>
</dbReference>
<protein>
    <submittedName>
        <fullName evidence="1">CUB domain-containing protein</fullName>
    </submittedName>
</protein>
<reference evidence="1" key="1">
    <citation type="submission" date="2016-06" db="UniProtKB">
        <authorList>
            <consortium name="WormBaseParasite"/>
        </authorList>
    </citation>
    <scope>IDENTIFICATION</scope>
</reference>
<proteinExistence type="predicted"/>
<accession>A0A183AH79</accession>
<dbReference type="Gene3D" id="2.60.120.290">
    <property type="entry name" value="Spermadhesin, CUB domain"/>
    <property type="match status" value="1"/>
</dbReference>
<dbReference type="WBParaSite" id="ECPE_0000632701-mRNA-1">
    <property type="protein sequence ID" value="ECPE_0000632701-mRNA-1"/>
    <property type="gene ID" value="ECPE_0000632701"/>
</dbReference>
<dbReference type="AlphaFoldDB" id="A0A183AH79"/>
<dbReference type="SUPFAM" id="SSF49854">
    <property type="entry name" value="Spermadhesin, CUB domain"/>
    <property type="match status" value="1"/>
</dbReference>
<dbReference type="InterPro" id="IPR053207">
    <property type="entry name" value="Non-NMDA_GluR_Accessory"/>
</dbReference>
<name>A0A183AH79_9TREM</name>
<sequence length="246" mass="26962">LYQLTEPALNWTDQFGHIDASPDHVWCGPTGRLNNLRIGSDLDQAPIVGQHSLVLLRLNASGATLPGLKASFRVIYRFDRAFGVPGAPVTSDMCQFLYSPSSTPFSVLATAESVGALSTGSAQSRAHPRGWTNSPFYPNPYPSNSTCLYLFLPNQTGPRRERIRLSFGTFETQSGRHSSTDLTGQLMPFSLCDQNIPIVFVLTRLRRCDQRLCVEAKGLRVVAKALRVLAKGMQVKAKGLRVLAKA</sequence>
<dbReference type="GO" id="GO:0005886">
    <property type="term" value="C:plasma membrane"/>
    <property type="evidence" value="ECO:0007669"/>
    <property type="project" value="TreeGrafter"/>
</dbReference>
<dbReference type="PANTHER" id="PTHR47537">
    <property type="entry name" value="CUBILIN"/>
    <property type="match status" value="1"/>
</dbReference>
<dbReference type="InterPro" id="IPR035914">
    <property type="entry name" value="Sperma_CUB_dom_sf"/>
</dbReference>